<dbReference type="InterPro" id="IPR018060">
    <property type="entry name" value="HTH_AraC"/>
</dbReference>
<dbReference type="PANTHER" id="PTHR43280:SF34">
    <property type="entry name" value="ARAC-FAMILY TRANSCRIPTIONAL REGULATOR"/>
    <property type="match status" value="1"/>
</dbReference>
<dbReference type="GO" id="GO:0003700">
    <property type="term" value="F:DNA-binding transcription factor activity"/>
    <property type="evidence" value="ECO:0007669"/>
    <property type="project" value="InterPro"/>
</dbReference>
<accession>A0AA49JDC3</accession>
<sequence>MMRRYKQFDSLVIDDFEVEEWQHPLHNHNHFEIVFIAKGGGIHHLNQVQFTFRQGDLFLLGPEDEHRFEVQQRSRFIYFKFTRLYITHQPDLPTPNQWNRDVDQLLYNPERKKGNLLRSATDRLLVQELMQIIVQEYRRKKVLSQKIIFQLFSVVMLIIKRNGKAYEMPEAQREKSGIAEDIMEYIELNIYEPKKLTLKNLANHFHYSSNYIGLLFKEKVGTTLRDYVSDYRFKLVEQRLKHSHIGMKQLASEFGFVDESHLHKFMKNKAGKSLSEIRA</sequence>
<evidence type="ECO:0000256" key="1">
    <source>
        <dbReference type="ARBA" id="ARBA00023125"/>
    </source>
</evidence>
<evidence type="ECO:0000259" key="2">
    <source>
        <dbReference type="PROSITE" id="PS01124"/>
    </source>
</evidence>
<dbReference type="EMBL" id="CP120682">
    <property type="protein sequence ID" value="WKN35726.1"/>
    <property type="molecule type" value="Genomic_DNA"/>
</dbReference>
<dbReference type="Pfam" id="PF02311">
    <property type="entry name" value="AraC_binding"/>
    <property type="match status" value="1"/>
</dbReference>
<dbReference type="PANTHER" id="PTHR43280">
    <property type="entry name" value="ARAC-FAMILY TRANSCRIPTIONAL REGULATOR"/>
    <property type="match status" value="1"/>
</dbReference>
<dbReference type="InterPro" id="IPR003313">
    <property type="entry name" value="AraC-bd"/>
</dbReference>
<dbReference type="InterPro" id="IPR014710">
    <property type="entry name" value="RmlC-like_jellyroll"/>
</dbReference>
<name>A0AA49JDC3_9BACT</name>
<dbReference type="SUPFAM" id="SSF51215">
    <property type="entry name" value="Regulatory protein AraC"/>
    <property type="match status" value="1"/>
</dbReference>
<protein>
    <submittedName>
        <fullName evidence="3">AraC family transcriptional regulator</fullName>
    </submittedName>
</protein>
<organism evidence="3">
    <name type="scientific">Roseihalotalea indica</name>
    <dbReference type="NCBI Taxonomy" id="2867963"/>
    <lineage>
        <taxon>Bacteria</taxon>
        <taxon>Pseudomonadati</taxon>
        <taxon>Bacteroidota</taxon>
        <taxon>Cytophagia</taxon>
        <taxon>Cytophagales</taxon>
        <taxon>Catalimonadaceae</taxon>
        <taxon>Roseihalotalea</taxon>
    </lineage>
</organism>
<feature type="domain" description="HTH araC/xylS-type" evidence="2">
    <location>
        <begin position="180"/>
        <end position="279"/>
    </location>
</feature>
<dbReference type="Pfam" id="PF12833">
    <property type="entry name" value="HTH_18"/>
    <property type="match status" value="1"/>
</dbReference>
<dbReference type="Gene3D" id="2.60.120.10">
    <property type="entry name" value="Jelly Rolls"/>
    <property type="match status" value="1"/>
</dbReference>
<proteinExistence type="predicted"/>
<dbReference type="PROSITE" id="PS01124">
    <property type="entry name" value="HTH_ARAC_FAMILY_2"/>
    <property type="match status" value="1"/>
</dbReference>
<evidence type="ECO:0000313" key="3">
    <source>
        <dbReference type="EMBL" id="WKN35726.1"/>
    </source>
</evidence>
<dbReference type="InterPro" id="IPR037923">
    <property type="entry name" value="HTH-like"/>
</dbReference>
<dbReference type="Gene3D" id="1.10.10.60">
    <property type="entry name" value="Homeodomain-like"/>
    <property type="match status" value="2"/>
</dbReference>
<dbReference type="SMART" id="SM00342">
    <property type="entry name" value="HTH_ARAC"/>
    <property type="match status" value="1"/>
</dbReference>
<gene>
    <name evidence="3" type="ORF">K4G66_25490</name>
</gene>
<keyword evidence="1" id="KW-0238">DNA-binding</keyword>
<dbReference type="GO" id="GO:0043565">
    <property type="term" value="F:sequence-specific DNA binding"/>
    <property type="evidence" value="ECO:0007669"/>
    <property type="project" value="InterPro"/>
</dbReference>
<dbReference type="AlphaFoldDB" id="A0AA49JDC3"/>
<reference evidence="3" key="1">
    <citation type="journal article" date="2023" name="Comput. Struct. Biotechnol. J.">
        <title>Discovery of a novel marine Bacteroidetes with a rich repertoire of carbohydrate-active enzymes.</title>
        <authorList>
            <person name="Chen B."/>
            <person name="Liu G."/>
            <person name="Chen Q."/>
            <person name="Wang H."/>
            <person name="Liu L."/>
            <person name="Tang K."/>
        </authorList>
    </citation>
    <scope>NUCLEOTIDE SEQUENCE</scope>
    <source>
        <strain evidence="3">TK19036</strain>
    </source>
</reference>
<reference evidence="3" key="2">
    <citation type="journal article" date="2024" name="Antonie Van Leeuwenhoek">
        <title>Roseihalotalea indica gen. nov., sp. nov., a halophilic Bacteroidetes from mesopelagic Southwest Indian Ocean with higher carbohydrate metabolic potential.</title>
        <authorList>
            <person name="Chen B."/>
            <person name="Zhang M."/>
            <person name="Lin D."/>
            <person name="Ye J."/>
            <person name="Tang K."/>
        </authorList>
    </citation>
    <scope>NUCLEOTIDE SEQUENCE</scope>
    <source>
        <strain evidence="3">TK19036</strain>
    </source>
</reference>